<protein>
    <submittedName>
        <fullName evidence="2">Early leader protein</fullName>
    </submittedName>
</protein>
<evidence type="ECO:0000256" key="1">
    <source>
        <dbReference type="SAM" id="MobiDB-lite"/>
    </source>
</evidence>
<proteinExistence type="predicted"/>
<dbReference type="Proteomes" id="UP000146665">
    <property type="component" value="Genome"/>
</dbReference>
<sequence>MQRPRPPRPLIYSRSSEEAFLEA</sequence>
<organismHost>
    <name type="scientific">Macaca</name>
    <name type="common">macaques</name>
    <dbReference type="NCBI Taxonomy" id="9539"/>
</organismHost>
<name>Q0Z8U1_SV40</name>
<organism evidence="2 3">
    <name type="scientific">Simian virus 40</name>
    <name type="common">SV40</name>
    <dbReference type="NCBI Taxonomy" id="1891767"/>
    <lineage>
        <taxon>Viruses</taxon>
        <taxon>Monodnaviria</taxon>
        <taxon>Shotokuvirae</taxon>
        <taxon>Cossaviricota</taxon>
        <taxon>Papovaviricetes</taxon>
        <taxon>Sepolyvirales</taxon>
        <taxon>Polyomaviridae</taxon>
        <taxon>Betapolyomavirus</taxon>
    </lineage>
</organism>
<evidence type="ECO:0000313" key="3">
    <source>
        <dbReference type="Proteomes" id="UP000146665"/>
    </source>
</evidence>
<reference evidence="2 3" key="1">
    <citation type="journal article" date="2008" name="Virology">
        <title>Evidence of simian virus 40 exposure in a colony of captive baboons.</title>
        <authorList>
            <person name="Westfall L.W."/>
            <person name="Shearer M.H."/>
            <person name="Jumper C.A."/>
            <person name="White G.L."/>
            <person name="Papin J.F."/>
            <person name="Eberle R."/>
            <person name="Butel J.S."/>
            <person name="Bright R.K."/>
            <person name="Kennedy R.C."/>
        </authorList>
    </citation>
    <scope>NUCLEOTIDE SEQUENCE [LARGE SCALE GENOMIC DNA]</scope>
    <source>
        <strain evidence="2">Sv-imb</strain>
    </source>
</reference>
<evidence type="ECO:0000313" key="2">
    <source>
        <dbReference type="EMBL" id="ABG45887.1"/>
    </source>
</evidence>
<feature type="region of interest" description="Disordered" evidence="1">
    <location>
        <begin position="1"/>
        <end position="23"/>
    </location>
</feature>
<dbReference type="EMBL" id="DQ660375">
    <property type="protein sequence ID" value="ABG45887.1"/>
    <property type="molecule type" value="Genomic_DNA"/>
</dbReference>
<accession>Q0Z8U1</accession>